<dbReference type="OrthoDB" id="1728974at2759"/>
<name>A0A2J7ZQJ6_9CHLO</name>
<dbReference type="AlphaFoldDB" id="A0A2J7ZQJ6"/>
<dbReference type="CDD" id="cd07809">
    <property type="entry name" value="ASKHA_NBD_FGGY_BaXK-like"/>
    <property type="match status" value="1"/>
</dbReference>
<proteinExistence type="inferred from homology"/>
<evidence type="ECO:0000256" key="5">
    <source>
        <dbReference type="ARBA" id="ARBA00022679"/>
    </source>
</evidence>
<keyword evidence="7 12" id="KW-0418">Kinase</keyword>
<dbReference type="SUPFAM" id="SSF53067">
    <property type="entry name" value="Actin-like ATPase domain"/>
    <property type="match status" value="2"/>
</dbReference>
<dbReference type="EC" id="2.7.1.30" evidence="3"/>
<evidence type="ECO:0000256" key="9">
    <source>
        <dbReference type="ARBA" id="ARBA00023277"/>
    </source>
</evidence>
<keyword evidence="4" id="KW-0859">Xylose metabolism</keyword>
<keyword evidence="8" id="KW-0067">ATP-binding</keyword>
<dbReference type="GO" id="GO:0004370">
    <property type="term" value="F:glycerol kinase activity"/>
    <property type="evidence" value="ECO:0007669"/>
    <property type="project" value="UniProtKB-EC"/>
</dbReference>
<dbReference type="InterPro" id="IPR018485">
    <property type="entry name" value="FGGY_C"/>
</dbReference>
<dbReference type="Pfam" id="PF00370">
    <property type="entry name" value="FGGY_N"/>
    <property type="match status" value="1"/>
</dbReference>
<organism evidence="12 13">
    <name type="scientific">Tetrabaena socialis</name>
    <dbReference type="NCBI Taxonomy" id="47790"/>
    <lineage>
        <taxon>Eukaryota</taxon>
        <taxon>Viridiplantae</taxon>
        <taxon>Chlorophyta</taxon>
        <taxon>core chlorophytes</taxon>
        <taxon>Chlorophyceae</taxon>
        <taxon>CS clade</taxon>
        <taxon>Chlamydomonadales</taxon>
        <taxon>Tetrabaenaceae</taxon>
        <taxon>Tetrabaena</taxon>
    </lineage>
</organism>
<feature type="domain" description="Carbohydrate kinase FGGY C-terminal" evidence="11">
    <location>
        <begin position="258"/>
        <end position="439"/>
    </location>
</feature>
<dbReference type="PANTHER" id="PTHR43095:SF5">
    <property type="entry name" value="XYLULOSE KINASE"/>
    <property type="match status" value="1"/>
</dbReference>
<gene>
    <name evidence="12" type="ORF">TSOC_011472</name>
</gene>
<evidence type="ECO:0000259" key="10">
    <source>
        <dbReference type="Pfam" id="PF00370"/>
    </source>
</evidence>
<evidence type="ECO:0000313" key="12">
    <source>
        <dbReference type="EMBL" id="PNH02543.1"/>
    </source>
</evidence>
<comment type="caution">
    <text evidence="12">The sequence shown here is derived from an EMBL/GenBank/DDBJ whole genome shotgun (WGS) entry which is preliminary data.</text>
</comment>
<dbReference type="Gene3D" id="3.30.420.40">
    <property type="match status" value="2"/>
</dbReference>
<dbReference type="EMBL" id="PGGS01000637">
    <property type="protein sequence ID" value="PNH02543.1"/>
    <property type="molecule type" value="Genomic_DNA"/>
</dbReference>
<keyword evidence="9" id="KW-0119">Carbohydrate metabolism</keyword>
<dbReference type="Proteomes" id="UP000236333">
    <property type="component" value="Unassembled WGS sequence"/>
</dbReference>
<dbReference type="NCBIfam" id="TIGR01312">
    <property type="entry name" value="XylB"/>
    <property type="match status" value="1"/>
</dbReference>
<dbReference type="PROSITE" id="PS00933">
    <property type="entry name" value="FGGY_KINASES_1"/>
    <property type="match status" value="1"/>
</dbReference>
<comment type="pathway">
    <text evidence="1">Polyol metabolism; glycerol degradation via glycerol kinase pathway; sn-glycerol 3-phosphate from glycerol: step 1/1.</text>
</comment>
<dbReference type="PANTHER" id="PTHR43095">
    <property type="entry name" value="SUGAR KINASE"/>
    <property type="match status" value="1"/>
</dbReference>
<dbReference type="PIRSF" id="PIRSF000538">
    <property type="entry name" value="GlpK"/>
    <property type="match status" value="1"/>
</dbReference>
<evidence type="ECO:0000259" key="11">
    <source>
        <dbReference type="Pfam" id="PF02782"/>
    </source>
</evidence>
<reference evidence="12 13" key="1">
    <citation type="journal article" date="2017" name="Mol. Biol. Evol.">
        <title>The 4-celled Tetrabaena socialis nuclear genome reveals the essential components for genetic control of cell number at the origin of multicellularity in the volvocine lineage.</title>
        <authorList>
            <person name="Featherston J."/>
            <person name="Arakaki Y."/>
            <person name="Hanschen E.R."/>
            <person name="Ferris P.J."/>
            <person name="Michod R.E."/>
            <person name="Olson B.J.S.C."/>
            <person name="Nozaki H."/>
            <person name="Durand P.M."/>
        </authorList>
    </citation>
    <scope>NUCLEOTIDE SEQUENCE [LARGE SCALE GENOMIC DNA]</scope>
    <source>
        <strain evidence="12 13">NIES-571</strain>
    </source>
</reference>
<evidence type="ECO:0000256" key="2">
    <source>
        <dbReference type="ARBA" id="ARBA00009156"/>
    </source>
</evidence>
<evidence type="ECO:0000256" key="7">
    <source>
        <dbReference type="ARBA" id="ARBA00022777"/>
    </source>
</evidence>
<dbReference type="GO" id="GO:0004856">
    <property type="term" value="F:D-xylulokinase activity"/>
    <property type="evidence" value="ECO:0007669"/>
    <property type="project" value="InterPro"/>
</dbReference>
<keyword evidence="5" id="KW-0808">Transferase</keyword>
<keyword evidence="13" id="KW-1185">Reference proteome</keyword>
<dbReference type="GO" id="GO:0042732">
    <property type="term" value="P:D-xylose metabolic process"/>
    <property type="evidence" value="ECO:0007669"/>
    <property type="project" value="UniProtKB-KW"/>
</dbReference>
<evidence type="ECO:0000256" key="4">
    <source>
        <dbReference type="ARBA" id="ARBA00022629"/>
    </source>
</evidence>
<dbReference type="GO" id="GO:0005524">
    <property type="term" value="F:ATP binding"/>
    <property type="evidence" value="ECO:0007669"/>
    <property type="project" value="UniProtKB-KW"/>
</dbReference>
<dbReference type="GO" id="GO:0019563">
    <property type="term" value="P:glycerol catabolic process"/>
    <property type="evidence" value="ECO:0007669"/>
    <property type="project" value="UniProtKB-UniPathway"/>
</dbReference>
<feature type="domain" description="Carbohydrate kinase FGGY N-terminal" evidence="10">
    <location>
        <begin position="7"/>
        <end position="248"/>
    </location>
</feature>
<dbReference type="UniPathway" id="UPA00618">
    <property type="reaction ID" value="UER00672"/>
</dbReference>
<keyword evidence="6" id="KW-0547">Nucleotide-binding</keyword>
<dbReference type="GO" id="GO:0005997">
    <property type="term" value="P:xylulose metabolic process"/>
    <property type="evidence" value="ECO:0007669"/>
    <property type="project" value="InterPro"/>
</dbReference>
<sequence length="490" mass="51267">MSEASPVVLGIDVGTQGAKAVLYDLSSHAVLAKGSSSNSILPSDVPGRAEQHPATWLQGVREAVAQVLCGLDAARVRGVAVSGQQHGLVVLDAEGQVQRVLRPAKLWCDTESAAEAAELSHTLEWTLVPSFTITKLLWLKRHEPEVFARVACVLLPHDYVNLWLTGRRVMEFGDASGTGFLDVGARRWSEGAMDAVDPRVRAEGMLPPLVGPNEAIGTLLAEVAAELGLPGGILVAPGSGDNACSALGAGLAGDGATVMSLGTSGTLFARSATPILDPTGIICPFCDATGAYLPLLCTLNCTRVLEEVRESFGLEHAELTCLAQSEPPGCSGVTWLPYMIGERTPSWPHATGALLGLRPGCLRPGLLYRAAMEGSTLSLLSGYRRMLAAGLSPCDELRLVGGGANNPLWRQVVADAFQMKVLLPAEADSAALGAALQAAAIVEGATVAGYVAAHPLPSLGQVVTPKTEHKQAYEAALRLFEQMGAHLFAR</sequence>
<dbReference type="InterPro" id="IPR000577">
    <property type="entry name" value="Carb_kinase_FGGY"/>
</dbReference>
<accession>A0A2J7ZQJ6</accession>
<dbReference type="InterPro" id="IPR018484">
    <property type="entry name" value="FGGY_N"/>
</dbReference>
<dbReference type="InterPro" id="IPR043129">
    <property type="entry name" value="ATPase_NBD"/>
</dbReference>
<comment type="similarity">
    <text evidence="2">Belongs to the FGGY kinase family.</text>
</comment>
<evidence type="ECO:0000256" key="6">
    <source>
        <dbReference type="ARBA" id="ARBA00022741"/>
    </source>
</evidence>
<evidence type="ECO:0000256" key="8">
    <source>
        <dbReference type="ARBA" id="ARBA00022840"/>
    </source>
</evidence>
<dbReference type="Pfam" id="PF02782">
    <property type="entry name" value="FGGY_C"/>
    <property type="match status" value="1"/>
</dbReference>
<dbReference type="InterPro" id="IPR006000">
    <property type="entry name" value="Xylulokinase"/>
</dbReference>
<evidence type="ECO:0000256" key="3">
    <source>
        <dbReference type="ARBA" id="ARBA00012099"/>
    </source>
</evidence>
<dbReference type="InterPro" id="IPR050406">
    <property type="entry name" value="FGGY_Carb_Kinase"/>
</dbReference>
<protein>
    <recommendedName>
        <fullName evidence="3">glycerol kinase</fullName>
        <ecNumber evidence="3">2.7.1.30</ecNumber>
    </recommendedName>
</protein>
<evidence type="ECO:0000313" key="13">
    <source>
        <dbReference type="Proteomes" id="UP000236333"/>
    </source>
</evidence>
<evidence type="ECO:0000256" key="1">
    <source>
        <dbReference type="ARBA" id="ARBA00005190"/>
    </source>
</evidence>
<dbReference type="InterPro" id="IPR018483">
    <property type="entry name" value="Carb_kinase_FGGY_CS"/>
</dbReference>